<dbReference type="PRINTS" id="PR00958">
    <property type="entry name" value="HOMSERKINASE"/>
</dbReference>
<comment type="similarity">
    <text evidence="7">Belongs to the GHMP kinase family. Homoserine kinase subfamily.</text>
</comment>
<accession>A0A3Q8WU08</accession>
<keyword evidence="1 7" id="KW-0028">Amino-acid biosynthesis</keyword>
<evidence type="ECO:0000259" key="10">
    <source>
        <dbReference type="Pfam" id="PF08544"/>
    </source>
</evidence>
<keyword evidence="2 7" id="KW-0808">Transferase</keyword>
<dbReference type="UniPathway" id="UPA00050">
    <property type="reaction ID" value="UER00064"/>
</dbReference>
<dbReference type="InterPro" id="IPR006204">
    <property type="entry name" value="GHMP_kinase_N_dom"/>
</dbReference>
<evidence type="ECO:0000256" key="7">
    <source>
        <dbReference type="HAMAP-Rule" id="MF_00384"/>
    </source>
</evidence>
<evidence type="ECO:0000256" key="3">
    <source>
        <dbReference type="ARBA" id="ARBA00022697"/>
    </source>
</evidence>
<feature type="domain" description="GHMP kinase C-terminal" evidence="10">
    <location>
        <begin position="211"/>
        <end position="266"/>
    </location>
</feature>
<keyword evidence="12" id="KW-1185">Reference proteome</keyword>
<dbReference type="PIRSF" id="PIRSF000676">
    <property type="entry name" value="Homoser_kin"/>
    <property type="match status" value="1"/>
</dbReference>
<evidence type="ECO:0000256" key="8">
    <source>
        <dbReference type="NCBIfam" id="TIGR00191"/>
    </source>
</evidence>
<dbReference type="PANTHER" id="PTHR20861:SF1">
    <property type="entry name" value="HOMOSERINE KINASE"/>
    <property type="match status" value="1"/>
</dbReference>
<dbReference type="InterPro" id="IPR000870">
    <property type="entry name" value="Homoserine_kinase"/>
</dbReference>
<dbReference type="OrthoDB" id="9769912at2"/>
<dbReference type="EC" id="2.7.1.39" evidence="7 8"/>
<dbReference type="GO" id="GO:0004413">
    <property type="term" value="F:homoserine kinase activity"/>
    <property type="evidence" value="ECO:0007669"/>
    <property type="project" value="UniProtKB-UniRule"/>
</dbReference>
<comment type="caution">
    <text evidence="7">Lacks conserved residue(s) required for the propagation of feature annotation.</text>
</comment>
<evidence type="ECO:0000256" key="6">
    <source>
        <dbReference type="ARBA" id="ARBA00022840"/>
    </source>
</evidence>
<dbReference type="Gene3D" id="3.30.70.890">
    <property type="entry name" value="GHMP kinase, C-terminal domain"/>
    <property type="match status" value="1"/>
</dbReference>
<dbReference type="Proteomes" id="UP000270021">
    <property type="component" value="Chromosome"/>
</dbReference>
<dbReference type="InterPro" id="IPR013750">
    <property type="entry name" value="GHMP_kinase_C_dom"/>
</dbReference>
<dbReference type="KEGG" id="fsl:EJO69_06040"/>
<protein>
    <recommendedName>
        <fullName evidence="7 8">Homoserine kinase</fullName>
        <shortName evidence="7">HK</shortName>
        <shortName evidence="7">HSK</shortName>
        <ecNumber evidence="7 8">2.7.1.39</ecNumber>
    </recommendedName>
</protein>
<evidence type="ECO:0000256" key="4">
    <source>
        <dbReference type="ARBA" id="ARBA00022741"/>
    </source>
</evidence>
<dbReference type="GO" id="GO:0009088">
    <property type="term" value="P:threonine biosynthetic process"/>
    <property type="evidence" value="ECO:0007669"/>
    <property type="project" value="UniProtKB-UniRule"/>
</dbReference>
<dbReference type="InterPro" id="IPR036554">
    <property type="entry name" value="GHMP_kinase_C_sf"/>
</dbReference>
<dbReference type="InterPro" id="IPR014721">
    <property type="entry name" value="Ribsml_uS5_D2-typ_fold_subgr"/>
</dbReference>
<dbReference type="AlphaFoldDB" id="A0A3Q8WU08"/>
<keyword evidence="4 7" id="KW-0547">Nucleotide-binding</keyword>
<dbReference type="GO" id="GO:0005737">
    <property type="term" value="C:cytoplasm"/>
    <property type="evidence" value="ECO:0007669"/>
    <property type="project" value="UniProtKB-SubCell"/>
</dbReference>
<dbReference type="Pfam" id="PF00288">
    <property type="entry name" value="GHMP_kinases_N"/>
    <property type="match status" value="1"/>
</dbReference>
<dbReference type="Gene3D" id="3.30.230.10">
    <property type="match status" value="1"/>
</dbReference>
<reference evidence="11 12" key="1">
    <citation type="submission" date="2018-12" db="EMBL/GenBank/DDBJ databases">
        <title>Complete genome sequence of Flaviflexus salsibiostraticola KCTC 33148.</title>
        <authorList>
            <person name="Bae J.-W."/>
        </authorList>
    </citation>
    <scope>NUCLEOTIDE SEQUENCE [LARGE SCALE GENOMIC DNA]</scope>
    <source>
        <strain evidence="11 12">KCTC 33148</strain>
    </source>
</reference>
<sequence>MRPVVETLRVRVPATSGNLGPGFDCLGMAHGIYDEVEATLIAGSSTVEILGEGQGELPTDDSHLIVRAMQRGFEFAGMPNAGVRMTCRNSISQSRGLGSSAAAVVAGLTLAAGFVGRPEAFGRAEVLTLATEFEGHPDNAGPAVYGGAVIAWSESGRSHAASLDIHPELRTTLLVPREVLSTATARAALPVSVPHVDAAFNAARTALLVHALAKNLDLLYEATRDRLHQEYRSASMPATAEVLDALRAAGWPAVVSGAGPSILVLDELDPQTCRILESRGFAVSTPGLGRGAHIVD</sequence>
<evidence type="ECO:0000256" key="2">
    <source>
        <dbReference type="ARBA" id="ARBA00022679"/>
    </source>
</evidence>
<dbReference type="Pfam" id="PF08544">
    <property type="entry name" value="GHMP_kinases_C"/>
    <property type="match status" value="1"/>
</dbReference>
<dbReference type="PANTHER" id="PTHR20861">
    <property type="entry name" value="HOMOSERINE/4-DIPHOSPHOCYTIDYL-2-C-METHYL-D-ERYTHRITOL KINASE"/>
    <property type="match status" value="1"/>
</dbReference>
<keyword evidence="6 7" id="KW-0067">ATP-binding</keyword>
<comment type="catalytic activity">
    <reaction evidence="7">
        <text>L-homoserine + ATP = O-phospho-L-homoserine + ADP + H(+)</text>
        <dbReference type="Rhea" id="RHEA:13985"/>
        <dbReference type="ChEBI" id="CHEBI:15378"/>
        <dbReference type="ChEBI" id="CHEBI:30616"/>
        <dbReference type="ChEBI" id="CHEBI:57476"/>
        <dbReference type="ChEBI" id="CHEBI:57590"/>
        <dbReference type="ChEBI" id="CHEBI:456216"/>
        <dbReference type="EC" id="2.7.1.39"/>
    </reaction>
</comment>
<dbReference type="EMBL" id="CP034438">
    <property type="protein sequence ID" value="AZN29914.1"/>
    <property type="molecule type" value="Genomic_DNA"/>
</dbReference>
<keyword evidence="3 7" id="KW-0791">Threonine biosynthesis</keyword>
<dbReference type="InterPro" id="IPR020568">
    <property type="entry name" value="Ribosomal_Su5_D2-typ_SF"/>
</dbReference>
<organism evidence="11 12">
    <name type="scientific">Flaviflexus salsibiostraticola</name>
    <dbReference type="NCBI Taxonomy" id="1282737"/>
    <lineage>
        <taxon>Bacteria</taxon>
        <taxon>Bacillati</taxon>
        <taxon>Actinomycetota</taxon>
        <taxon>Actinomycetes</taxon>
        <taxon>Actinomycetales</taxon>
        <taxon>Actinomycetaceae</taxon>
        <taxon>Flaviflexus</taxon>
    </lineage>
</organism>
<comment type="pathway">
    <text evidence="7">Amino-acid biosynthesis; L-threonine biosynthesis; L-threonine from L-aspartate: step 4/5.</text>
</comment>
<comment type="function">
    <text evidence="7">Catalyzes the ATP-dependent phosphorylation of L-homoserine to L-homoserine phosphate.</text>
</comment>
<evidence type="ECO:0000259" key="9">
    <source>
        <dbReference type="Pfam" id="PF00288"/>
    </source>
</evidence>
<gene>
    <name evidence="7" type="primary">thrB</name>
    <name evidence="11" type="ORF">EJO69_06040</name>
</gene>
<dbReference type="SUPFAM" id="SSF54211">
    <property type="entry name" value="Ribosomal protein S5 domain 2-like"/>
    <property type="match status" value="1"/>
</dbReference>
<dbReference type="HAMAP" id="MF_00384">
    <property type="entry name" value="Homoser_kinase"/>
    <property type="match status" value="1"/>
</dbReference>
<evidence type="ECO:0000313" key="11">
    <source>
        <dbReference type="EMBL" id="AZN29914.1"/>
    </source>
</evidence>
<evidence type="ECO:0000256" key="5">
    <source>
        <dbReference type="ARBA" id="ARBA00022777"/>
    </source>
</evidence>
<proteinExistence type="inferred from homology"/>
<feature type="domain" description="GHMP kinase N-terminal" evidence="9">
    <location>
        <begin position="64"/>
        <end position="147"/>
    </location>
</feature>
<dbReference type="GO" id="GO:0005524">
    <property type="term" value="F:ATP binding"/>
    <property type="evidence" value="ECO:0007669"/>
    <property type="project" value="UniProtKB-UniRule"/>
</dbReference>
<dbReference type="NCBIfam" id="TIGR00191">
    <property type="entry name" value="thrB"/>
    <property type="match status" value="1"/>
</dbReference>
<keyword evidence="5 7" id="KW-0418">Kinase</keyword>
<dbReference type="SUPFAM" id="SSF55060">
    <property type="entry name" value="GHMP Kinase, C-terminal domain"/>
    <property type="match status" value="1"/>
</dbReference>
<evidence type="ECO:0000313" key="12">
    <source>
        <dbReference type="Proteomes" id="UP000270021"/>
    </source>
</evidence>
<comment type="subcellular location">
    <subcellularLocation>
        <location evidence="7">Cytoplasm</location>
    </subcellularLocation>
</comment>
<name>A0A3Q8WU08_9ACTO</name>
<evidence type="ECO:0000256" key="1">
    <source>
        <dbReference type="ARBA" id="ARBA00022605"/>
    </source>
</evidence>
<dbReference type="RefSeq" id="WP_126040204.1">
    <property type="nucleotide sequence ID" value="NZ_CP034438.1"/>
</dbReference>
<keyword evidence="7" id="KW-0963">Cytoplasm</keyword>